<dbReference type="EMBL" id="BOMF01000182">
    <property type="protein sequence ID" value="GID51438.1"/>
    <property type="molecule type" value="Genomic_DNA"/>
</dbReference>
<sequence>MDKSSTPPHTTPHSSGDSPSAPVSDGQAWTEERIRALGAVTDLVTAGQIFGLGRSFTYNLVRTGQFPAPVLRIGNRYRVPVGGILATLVFTSPNDLINAAGRSVDQHDAIRCSDLLHTGQPGQETP</sequence>
<proteinExistence type="predicted"/>
<accession>A0ABQ3WZ80</accession>
<comment type="caution">
    <text evidence="2">The sequence shown here is derived from an EMBL/GenBank/DDBJ whole genome shotgun (WGS) entry which is preliminary data.</text>
</comment>
<name>A0ABQ3WZ80_9ACTN</name>
<feature type="compositionally biased region" description="Low complexity" evidence="1">
    <location>
        <begin position="1"/>
        <end position="20"/>
    </location>
</feature>
<evidence type="ECO:0000313" key="2">
    <source>
        <dbReference type="EMBL" id="GID51438.1"/>
    </source>
</evidence>
<reference evidence="2" key="1">
    <citation type="submission" date="2021-01" db="EMBL/GenBank/DDBJ databases">
        <title>Whole genome shotgun sequence of Actinoplanes capillaceus NBRC 16408.</title>
        <authorList>
            <person name="Komaki H."/>
            <person name="Tamura T."/>
        </authorList>
    </citation>
    <scope>NUCLEOTIDE SEQUENCE [LARGE SCALE GENOMIC DNA]</scope>
    <source>
        <strain evidence="2">NBRC 16408</strain>
    </source>
</reference>
<gene>
    <name evidence="2" type="ORF">Aca07nite_87130</name>
</gene>
<evidence type="ECO:0000256" key="1">
    <source>
        <dbReference type="SAM" id="MobiDB-lite"/>
    </source>
</evidence>
<organism evidence="2">
    <name type="scientific">Actinoplanes campanulatus</name>
    <dbReference type="NCBI Taxonomy" id="113559"/>
    <lineage>
        <taxon>Bacteria</taxon>
        <taxon>Bacillati</taxon>
        <taxon>Actinomycetota</taxon>
        <taxon>Actinomycetes</taxon>
        <taxon>Micromonosporales</taxon>
        <taxon>Micromonosporaceae</taxon>
        <taxon>Actinoplanes</taxon>
    </lineage>
</organism>
<protein>
    <recommendedName>
        <fullName evidence="3">DNA-binding protein</fullName>
    </recommendedName>
</protein>
<feature type="region of interest" description="Disordered" evidence="1">
    <location>
        <begin position="1"/>
        <end position="28"/>
    </location>
</feature>
<dbReference type="RefSeq" id="WP_239141868.1">
    <property type="nucleotide sequence ID" value="NZ_BAAAGQ010000060.1"/>
</dbReference>
<evidence type="ECO:0008006" key="3">
    <source>
        <dbReference type="Google" id="ProtNLM"/>
    </source>
</evidence>